<comment type="caution">
    <text evidence="2">The sequence shown here is derived from an EMBL/GenBank/DDBJ whole genome shotgun (WGS) entry which is preliminary data.</text>
</comment>
<evidence type="ECO:0000313" key="3">
    <source>
        <dbReference type="Proteomes" id="UP000014962"/>
    </source>
</evidence>
<feature type="region of interest" description="Disordered" evidence="1">
    <location>
        <begin position="9"/>
        <end position="41"/>
    </location>
</feature>
<organism evidence="2 3">
    <name type="scientific">Winogradskyella psychrotolerans RS-3</name>
    <dbReference type="NCBI Taxonomy" id="641526"/>
    <lineage>
        <taxon>Bacteria</taxon>
        <taxon>Pseudomonadati</taxon>
        <taxon>Bacteroidota</taxon>
        <taxon>Flavobacteriia</taxon>
        <taxon>Flavobacteriales</taxon>
        <taxon>Flavobacteriaceae</taxon>
        <taxon>Winogradskyella</taxon>
    </lineage>
</organism>
<evidence type="ECO:0000256" key="1">
    <source>
        <dbReference type="SAM" id="MobiDB-lite"/>
    </source>
</evidence>
<proteinExistence type="predicted"/>
<dbReference type="AlphaFoldDB" id="S7XF76"/>
<gene>
    <name evidence="2" type="ORF">ADIWIN_0405</name>
</gene>
<name>S7XF76_9FLAO</name>
<sequence length="77" mass="9064">MDLQHNLLKLENATFMQGQDSKRKSETNTEEFNSTNPSQIPTAKQYFNTTEILNRQALPLQNHFKKKIQEYFKSTND</sequence>
<dbReference type="EMBL" id="ATMR01000019">
    <property type="protein sequence ID" value="EPR74653.1"/>
    <property type="molecule type" value="Genomic_DNA"/>
</dbReference>
<evidence type="ECO:0000313" key="2">
    <source>
        <dbReference type="EMBL" id="EPR74653.1"/>
    </source>
</evidence>
<protein>
    <submittedName>
        <fullName evidence="2">Uncharacterized protein</fullName>
    </submittedName>
</protein>
<reference evidence="2 3" key="1">
    <citation type="journal article" date="2013" name="Genome Announc.">
        <title>Draft Genome Sequence of Winogradskyella psychrotolerans RS-3T, Isolated from the Marine Transect of Kongsfjorden, Ny-Alesund, Svalbard, Arctic Ocean.</title>
        <authorList>
            <person name="Kumar Pinnaka A."/>
            <person name="Ara S."/>
            <person name="Singh A."/>
            <person name="Shivaji S."/>
        </authorList>
    </citation>
    <scope>NUCLEOTIDE SEQUENCE [LARGE SCALE GENOMIC DNA]</scope>
    <source>
        <strain evidence="2 3">RS-3</strain>
    </source>
</reference>
<keyword evidence="3" id="KW-1185">Reference proteome</keyword>
<dbReference type="PATRIC" id="fig|641526.4.peg.401"/>
<dbReference type="Proteomes" id="UP000014962">
    <property type="component" value="Unassembled WGS sequence"/>
</dbReference>
<dbReference type="STRING" id="641526.ADIWIN_0405"/>
<feature type="compositionally biased region" description="Polar residues" evidence="1">
    <location>
        <begin position="30"/>
        <end position="41"/>
    </location>
</feature>
<accession>S7XF76</accession>
<dbReference type="eggNOG" id="COG1196">
    <property type="taxonomic scope" value="Bacteria"/>
</dbReference>